<accession>A0A8P4GC00</accession>
<name>A0A8P4GC00_DICLA</name>
<keyword evidence="5" id="KW-0479">Metal-binding</keyword>
<dbReference type="AlphaFoldDB" id="A0A8P4GC00"/>
<dbReference type="GeneTree" id="ENSGT00530000063836"/>
<comment type="catalytic activity">
    <reaction evidence="1">
        <text>S-ubiquitinyl-[E2 ubiquitin-conjugating enzyme]-L-cysteine + [acceptor protein]-L-lysine = [E2 ubiquitin-conjugating enzyme]-L-cysteine + N(6)-ubiquitinyl-[acceptor protein]-L-lysine.</text>
        <dbReference type="EC" id="2.3.2.27"/>
    </reaction>
</comment>
<reference evidence="11" key="2">
    <citation type="submission" date="2025-09" db="UniProtKB">
        <authorList>
            <consortium name="Ensembl"/>
        </authorList>
    </citation>
    <scope>IDENTIFICATION</scope>
</reference>
<dbReference type="RefSeq" id="XP_051273219.1">
    <property type="nucleotide sequence ID" value="XM_051417259.1"/>
</dbReference>
<dbReference type="Pfam" id="PF12906">
    <property type="entry name" value="RINGv"/>
    <property type="match status" value="1"/>
</dbReference>
<feature type="region of interest" description="Disordered" evidence="9">
    <location>
        <begin position="326"/>
        <end position="356"/>
    </location>
</feature>
<evidence type="ECO:0000256" key="3">
    <source>
        <dbReference type="ARBA" id="ARBA00012483"/>
    </source>
</evidence>
<evidence type="ECO:0000313" key="12">
    <source>
        <dbReference type="Proteomes" id="UP000694389"/>
    </source>
</evidence>
<dbReference type="EC" id="2.3.2.27" evidence="3"/>
<dbReference type="PANTHER" id="PTHR14471">
    <property type="entry name" value="MARCH7/10 E3 UBIQUITIN PROTEIN LIGASE FAMILY MEMBER"/>
    <property type="match status" value="1"/>
</dbReference>
<dbReference type="PROSITE" id="PS51292">
    <property type="entry name" value="ZF_RING_CH"/>
    <property type="match status" value="1"/>
</dbReference>
<keyword evidence="8" id="KW-0862">Zinc</keyword>
<dbReference type="OrthoDB" id="2154780at2759"/>
<comment type="pathway">
    <text evidence="2">Protein modification; protein ubiquitination.</text>
</comment>
<keyword evidence="4" id="KW-0808">Transferase</keyword>
<evidence type="ECO:0000256" key="1">
    <source>
        <dbReference type="ARBA" id="ARBA00000900"/>
    </source>
</evidence>
<feature type="compositionally biased region" description="Low complexity" evidence="9">
    <location>
        <begin position="52"/>
        <end position="64"/>
    </location>
</feature>
<evidence type="ECO:0000256" key="2">
    <source>
        <dbReference type="ARBA" id="ARBA00004906"/>
    </source>
</evidence>
<dbReference type="Ensembl" id="ENSDLAT00005080333.1">
    <property type="protein sequence ID" value="ENSDLAP00005071717.1"/>
    <property type="gene ID" value="ENSDLAG00005032976.1"/>
</dbReference>
<dbReference type="Gene3D" id="3.30.40.10">
    <property type="entry name" value="Zinc/RING finger domain, C3HC4 (zinc finger)"/>
    <property type="match status" value="1"/>
</dbReference>
<dbReference type="InterPro" id="IPR013083">
    <property type="entry name" value="Znf_RING/FYVE/PHD"/>
</dbReference>
<dbReference type="SMART" id="SM00744">
    <property type="entry name" value="RINGv"/>
    <property type="match status" value="1"/>
</dbReference>
<keyword evidence="6" id="KW-0863">Zinc-finger</keyword>
<gene>
    <name evidence="11" type="primary">LOC127373131</name>
</gene>
<feature type="region of interest" description="Disordered" evidence="9">
    <location>
        <begin position="1"/>
        <end position="35"/>
    </location>
</feature>
<dbReference type="Proteomes" id="UP000694389">
    <property type="component" value="Unassembled WGS sequence"/>
</dbReference>
<evidence type="ECO:0000256" key="5">
    <source>
        <dbReference type="ARBA" id="ARBA00022723"/>
    </source>
</evidence>
<dbReference type="GO" id="GO:0061630">
    <property type="term" value="F:ubiquitin protein ligase activity"/>
    <property type="evidence" value="ECO:0007669"/>
    <property type="project" value="UniProtKB-EC"/>
</dbReference>
<evidence type="ECO:0000256" key="9">
    <source>
        <dbReference type="SAM" id="MobiDB-lite"/>
    </source>
</evidence>
<dbReference type="GeneID" id="127373131"/>
<sequence length="564" mass="62884">MFGVRRKQQDLDHQNQDQRWNREVADTEMKRETPGVQTFSTQYMSAVRRASELSSCSSGKSVSSERGGPWNKGSVSRLQAISSETLSMTAELAATSKIPHSAKAPLASRSFLRRLFQGNKDKVHPAQYHNKHRPEHVKDRVLNGSTHGEASKQTQIQDIRKSKNEMKHLFSKTNIEEIIDPERPTSSETLDFLGGITTVPHLSSFDMLSRESEEEEADDGLFSWDAYKQSSSASATLSHSTHCLQSFSSQLSTFSGGASVCNSDGYSLIPLLEQARQPHVAPLPPITNRVRRGFVACRWRTSQASLASSLRPSCCQRRSTLVNRQEDAVQKGTITADRSQPSNEAWSPRTSGQLDNLNMDDRMALSDIGVHIQECQATQGEAIAVQNAQSLKDGNKEIVCRPTQRSLVELSNVNEEDEDQCRICHGGDSSPTNPLISPCLCSGSLQFIHLDCLKRWIQTKLESGSKLYIVKRCELCMGGLTLDPDMFDLDDYCRRHNEEVDITLQLYVREAAEMVTLSSSLSRALLPALVTVPSAVPRTRMWTMLPYIMRIREGRNPSPEPSVT</sequence>
<feature type="domain" description="RING-CH-type" evidence="10">
    <location>
        <begin position="413"/>
        <end position="483"/>
    </location>
</feature>
<evidence type="ECO:0000259" key="10">
    <source>
        <dbReference type="PROSITE" id="PS51292"/>
    </source>
</evidence>
<organism evidence="11 12">
    <name type="scientific">Dicentrarchus labrax</name>
    <name type="common">European seabass</name>
    <name type="synonym">Morone labrax</name>
    <dbReference type="NCBI Taxonomy" id="13489"/>
    <lineage>
        <taxon>Eukaryota</taxon>
        <taxon>Metazoa</taxon>
        <taxon>Chordata</taxon>
        <taxon>Craniata</taxon>
        <taxon>Vertebrata</taxon>
        <taxon>Euteleostomi</taxon>
        <taxon>Actinopterygii</taxon>
        <taxon>Neopterygii</taxon>
        <taxon>Teleostei</taxon>
        <taxon>Neoteleostei</taxon>
        <taxon>Acanthomorphata</taxon>
        <taxon>Eupercaria</taxon>
        <taxon>Moronidae</taxon>
        <taxon>Dicentrarchus</taxon>
    </lineage>
</organism>
<dbReference type="SUPFAM" id="SSF57850">
    <property type="entry name" value="RING/U-box"/>
    <property type="match status" value="1"/>
</dbReference>
<keyword evidence="12" id="KW-1185">Reference proteome</keyword>
<evidence type="ECO:0000256" key="4">
    <source>
        <dbReference type="ARBA" id="ARBA00022679"/>
    </source>
</evidence>
<dbReference type="InterPro" id="IPR011016">
    <property type="entry name" value="Znf_RING-CH"/>
</dbReference>
<evidence type="ECO:0000256" key="8">
    <source>
        <dbReference type="ARBA" id="ARBA00022833"/>
    </source>
</evidence>
<dbReference type="PANTHER" id="PTHR14471:SF5">
    <property type="entry name" value="E3 UBIQUITIN-PROTEIN LIGASE MARCHF10-RELATED"/>
    <property type="match status" value="1"/>
</dbReference>
<evidence type="ECO:0000313" key="11">
    <source>
        <dbReference type="Ensembl" id="ENSDLAP00005071717.1"/>
    </source>
</evidence>
<feature type="region of interest" description="Disordered" evidence="9">
    <location>
        <begin position="52"/>
        <end position="74"/>
    </location>
</feature>
<dbReference type="RefSeq" id="XP_051273220.1">
    <property type="nucleotide sequence ID" value="XM_051417260.1"/>
</dbReference>
<feature type="compositionally biased region" description="Polar residues" evidence="9">
    <location>
        <begin position="332"/>
        <end position="356"/>
    </location>
</feature>
<dbReference type="OMA" id="IVDIMII"/>
<dbReference type="InterPro" id="IPR052297">
    <property type="entry name" value="RING-CH-type_E3_ubiq-ligase"/>
</dbReference>
<feature type="compositionally biased region" description="Basic and acidic residues" evidence="9">
    <location>
        <begin position="7"/>
        <end position="33"/>
    </location>
</feature>
<protein>
    <recommendedName>
        <fullName evidence="3">RING-type E3 ubiquitin transferase</fullName>
        <ecNumber evidence="3">2.3.2.27</ecNumber>
    </recommendedName>
</protein>
<proteinExistence type="predicted"/>
<reference evidence="11" key="1">
    <citation type="submission" date="2025-08" db="UniProtKB">
        <authorList>
            <consortium name="Ensembl"/>
        </authorList>
    </citation>
    <scope>IDENTIFICATION</scope>
</reference>
<evidence type="ECO:0000256" key="6">
    <source>
        <dbReference type="ARBA" id="ARBA00022771"/>
    </source>
</evidence>
<keyword evidence="7" id="KW-0833">Ubl conjugation pathway</keyword>
<dbReference type="GO" id="GO:0008270">
    <property type="term" value="F:zinc ion binding"/>
    <property type="evidence" value="ECO:0007669"/>
    <property type="project" value="UniProtKB-KW"/>
</dbReference>
<evidence type="ECO:0000256" key="7">
    <source>
        <dbReference type="ARBA" id="ARBA00022786"/>
    </source>
</evidence>